<organism evidence="2 3">
    <name type="scientific">Candidatus Methylospira mobilis</name>
    <dbReference type="NCBI Taxonomy" id="1808979"/>
    <lineage>
        <taxon>Bacteria</taxon>
        <taxon>Pseudomonadati</taxon>
        <taxon>Pseudomonadota</taxon>
        <taxon>Gammaproteobacteria</taxon>
        <taxon>Methylococcales</taxon>
        <taxon>Methylococcaceae</taxon>
        <taxon>Candidatus Methylospira</taxon>
    </lineage>
</organism>
<dbReference type="KEGG" id="mmob:F6R98_15730"/>
<sequence length="113" mass="12191">MRSLKFMYFRSILLAVIVSSGLSACGGGMGGGGYPMAMGGMGYGMGRGPATVFGSPYGWGRTQNDVIVDSNRDRTVAVDNNNGWNRERNNAGVYDNREQGWERGGGFYHPGRI</sequence>
<evidence type="ECO:0000313" key="2">
    <source>
        <dbReference type="EMBL" id="QFY43900.1"/>
    </source>
</evidence>
<dbReference type="AlphaFoldDB" id="A0A5Q0BJB7"/>
<keyword evidence="3" id="KW-1185">Reference proteome</keyword>
<dbReference type="RefSeq" id="WP_153249877.1">
    <property type="nucleotide sequence ID" value="NZ_CP044205.1"/>
</dbReference>
<proteinExistence type="predicted"/>
<name>A0A5Q0BJB7_9GAMM</name>
<gene>
    <name evidence="2" type="ORF">F6R98_15730</name>
</gene>
<dbReference type="EMBL" id="CP044205">
    <property type="protein sequence ID" value="QFY43900.1"/>
    <property type="molecule type" value="Genomic_DNA"/>
</dbReference>
<feature type="compositionally biased region" description="Basic and acidic residues" evidence="1">
    <location>
        <begin position="85"/>
        <end position="97"/>
    </location>
</feature>
<evidence type="ECO:0000256" key="1">
    <source>
        <dbReference type="SAM" id="MobiDB-lite"/>
    </source>
</evidence>
<feature type="region of interest" description="Disordered" evidence="1">
    <location>
        <begin position="78"/>
        <end position="97"/>
    </location>
</feature>
<evidence type="ECO:0000313" key="3">
    <source>
        <dbReference type="Proteomes" id="UP000325755"/>
    </source>
</evidence>
<dbReference type="PROSITE" id="PS51257">
    <property type="entry name" value="PROKAR_LIPOPROTEIN"/>
    <property type="match status" value="1"/>
</dbReference>
<protein>
    <recommendedName>
        <fullName evidence="4">Lipoprotein</fullName>
    </recommendedName>
</protein>
<dbReference type="Proteomes" id="UP000325755">
    <property type="component" value="Chromosome"/>
</dbReference>
<accession>A0A5Q0BJB7</accession>
<dbReference type="InParanoid" id="A0A5Q0BJB7"/>
<evidence type="ECO:0008006" key="4">
    <source>
        <dbReference type="Google" id="ProtNLM"/>
    </source>
</evidence>
<reference evidence="2 3" key="1">
    <citation type="submission" date="2019-09" db="EMBL/GenBank/DDBJ databases">
        <title>Ecophysiology of the spiral-shaped methanotroph Methylospira mobilis as revealed by the complete genome sequence.</title>
        <authorList>
            <person name="Oshkin I.Y."/>
            <person name="Dedysh S.N."/>
            <person name="Miroshnikov K."/>
            <person name="Danilova O.V."/>
            <person name="Hakobyan A."/>
            <person name="Liesack W."/>
        </authorList>
    </citation>
    <scope>NUCLEOTIDE SEQUENCE [LARGE SCALE GENOMIC DNA]</scope>
    <source>
        <strain evidence="2 3">Shm1</strain>
    </source>
</reference>